<feature type="compositionally biased region" description="Acidic residues" evidence="1">
    <location>
        <begin position="552"/>
        <end position="562"/>
    </location>
</feature>
<dbReference type="STRING" id="946122.A0A0C2WRX6"/>
<dbReference type="GO" id="GO:0007165">
    <property type="term" value="P:signal transduction"/>
    <property type="evidence" value="ECO:0007669"/>
    <property type="project" value="InterPro"/>
</dbReference>
<dbReference type="SUPFAM" id="SSF50729">
    <property type="entry name" value="PH domain-like"/>
    <property type="match status" value="1"/>
</dbReference>
<feature type="region of interest" description="Disordered" evidence="1">
    <location>
        <begin position="466"/>
        <end position="803"/>
    </location>
</feature>
<sequence length="1166" mass="127569">MEGIQWEEWGEWEEIYSLPQKDECPADDHFRLANSLSRAWYGREHSMVVLADDKNFASKTSSLPGSLPCSWELSDQTPQNLAVAGLETVQTHNFQQYPVTPPFLQSSTMSPRGRTEIAKPPKDQDTFLLDLPQSQSSTPTPTLDEPSPFLLDDDPFADLTSSVVASTPSSTGWNSPLVISRPTTPQPIDSATLAVPRSPLSPPDSSTSCYFGTAPSTPPRARSLGKIKSAYARPAFASRPSLPSLDTLARLNIVPPRKVRRGRVGAHLPFEPWDADESGMSGNELDTPCITRPASPSTVLAQFQAQYAAGNIAESSAGDIEFDGPTHTFTLASNANPSLQFVSDGSSFSFFDNLSTPSLERSSASLSRSLSIESMSPSEPVPSDNNRSRDNFGNSISELPPDGYSDTPTVTLPPRLNSHPTLSRKGSSAGYSDKFPHAGDAAQTLDPFPSATDFVLQDILVEPSSESISDTLGQEESMSGGAPSRGYTENPRFGPSDGNRTDGRSEFNGHSLRGHGGNQGGGGRDGGSDDERRGRSTHQPALSGSSISSTSSEEEDSEDDYGEPIAKHRSKSTDGISSEDDVPLAQRIPTALQAQRTIRKQFREERDKRRQQRAVKEKAEQAKSPTSDNNVVHFSALSSSQEAAFQASKLAQPRRPSTGTISQDSKLAQPRRPSTATNFQDSKLAQPRRPSTGTIPGSTTPPTRPFAPEELARKLQDVQVAESSRTTHFRSPSTSARVATRDDATRGRSIRKVDVPPPIPPHQQPGQSIGRDTSAFEAGSRTLRSMRSFHHTQRKSDDAQQGFSLTDAAFNFARRATSRARSRAREEPPLPPPSAWQPPPLPGSQSPSVPPLPQPRQSGEAPRKLSKGQATSSKTSGELERLPKSPMLGPASNIKTQQRIFIGDLQKFHTVEIDNYTNAEDVITIVNNQGSLSRVSGPGDWMLFEVAQDFGMERPVRSYELLSDIQASWNKDKLVNMFIIKLTPLAISLSRDAIPSSSPTHASYVEWEIKRGKWTKRWLRLREHSLWLSKRDNGKDEVLLCSLSNFDAYFLTRAYKSPKPFVFAIKSTDNLSFFENIADYMHVFSCQAHDGQKWIEKILIARSYVLYQERNVLFNPKAAGTLSRAGTRKMRPSQPLVNIPPGYSGGIQPPSTHPDVFEPGSLLGKN</sequence>
<evidence type="ECO:0000313" key="3">
    <source>
        <dbReference type="EMBL" id="KIL59043.1"/>
    </source>
</evidence>
<feature type="compositionally biased region" description="Polar residues" evidence="1">
    <location>
        <begin position="101"/>
        <end position="110"/>
    </location>
</feature>
<feature type="region of interest" description="Disordered" evidence="1">
    <location>
        <begin position="1141"/>
        <end position="1166"/>
    </location>
</feature>
<protein>
    <recommendedName>
        <fullName evidence="2">PH domain-containing protein</fullName>
    </recommendedName>
</protein>
<keyword evidence="4" id="KW-1185">Reference proteome</keyword>
<dbReference type="HOGENOM" id="CLU_006341_0_0_1"/>
<feature type="compositionally biased region" description="Gly residues" evidence="1">
    <location>
        <begin position="514"/>
        <end position="525"/>
    </location>
</feature>
<proteinExistence type="predicted"/>
<dbReference type="CDD" id="cd00821">
    <property type="entry name" value="PH"/>
    <property type="match status" value="1"/>
</dbReference>
<dbReference type="InParanoid" id="A0A0C2WRX6"/>
<feature type="region of interest" description="Disordered" evidence="1">
    <location>
        <begin position="101"/>
        <end position="147"/>
    </location>
</feature>
<feature type="compositionally biased region" description="Basic and acidic residues" evidence="1">
    <location>
        <begin position="113"/>
        <end position="125"/>
    </location>
</feature>
<feature type="compositionally biased region" description="Polar residues" evidence="1">
    <location>
        <begin position="655"/>
        <end position="683"/>
    </location>
</feature>
<dbReference type="EMBL" id="KN818323">
    <property type="protein sequence ID" value="KIL59043.1"/>
    <property type="molecule type" value="Genomic_DNA"/>
</dbReference>
<feature type="compositionally biased region" description="Low complexity" evidence="1">
    <location>
        <begin position="689"/>
        <end position="701"/>
    </location>
</feature>
<dbReference type="Gene3D" id="3.10.20.90">
    <property type="entry name" value="Phosphatidylinositol 3-kinase Catalytic Subunit, Chain A, domain 1"/>
    <property type="match status" value="1"/>
</dbReference>
<dbReference type="InterPro" id="IPR011993">
    <property type="entry name" value="PH-like_dom_sf"/>
</dbReference>
<dbReference type="AlphaFoldDB" id="A0A0C2WRX6"/>
<feature type="compositionally biased region" description="Polar residues" evidence="1">
    <location>
        <begin position="132"/>
        <end position="141"/>
    </location>
</feature>
<feature type="compositionally biased region" description="Pro residues" evidence="1">
    <location>
        <begin position="829"/>
        <end position="854"/>
    </location>
</feature>
<feature type="compositionally biased region" description="Polar residues" evidence="1">
    <location>
        <begin position="721"/>
        <end position="737"/>
    </location>
</feature>
<feature type="compositionally biased region" description="Basic and acidic residues" evidence="1">
    <location>
        <begin position="601"/>
        <end position="621"/>
    </location>
</feature>
<evidence type="ECO:0000259" key="2">
    <source>
        <dbReference type="SMART" id="SM00233"/>
    </source>
</evidence>
<dbReference type="InterPro" id="IPR029071">
    <property type="entry name" value="Ubiquitin-like_domsf"/>
</dbReference>
<dbReference type="PANTHER" id="PTHR38700">
    <property type="entry name" value="YALI0E22418P"/>
    <property type="match status" value="1"/>
</dbReference>
<dbReference type="PANTHER" id="PTHR38700:SF1">
    <property type="entry name" value="PH DOMAIN-CONTAINING PROTEIN"/>
    <property type="match status" value="1"/>
</dbReference>
<dbReference type="Proteomes" id="UP000054549">
    <property type="component" value="Unassembled WGS sequence"/>
</dbReference>
<feature type="compositionally biased region" description="Polar residues" evidence="1">
    <location>
        <begin position="466"/>
        <end position="477"/>
    </location>
</feature>
<feature type="compositionally biased region" description="Polar residues" evidence="1">
    <location>
        <begin position="623"/>
        <end position="643"/>
    </location>
</feature>
<dbReference type="SUPFAM" id="SSF54236">
    <property type="entry name" value="Ubiquitin-like"/>
    <property type="match status" value="1"/>
</dbReference>
<feature type="compositionally biased region" description="Polar residues" evidence="1">
    <location>
        <begin position="418"/>
        <end position="430"/>
    </location>
</feature>
<evidence type="ECO:0000256" key="1">
    <source>
        <dbReference type="SAM" id="MobiDB-lite"/>
    </source>
</evidence>
<dbReference type="SMART" id="SM00233">
    <property type="entry name" value="PH"/>
    <property type="match status" value="1"/>
</dbReference>
<organism evidence="3 4">
    <name type="scientific">Amanita muscaria (strain Koide BX008)</name>
    <dbReference type="NCBI Taxonomy" id="946122"/>
    <lineage>
        <taxon>Eukaryota</taxon>
        <taxon>Fungi</taxon>
        <taxon>Dikarya</taxon>
        <taxon>Basidiomycota</taxon>
        <taxon>Agaricomycotina</taxon>
        <taxon>Agaricomycetes</taxon>
        <taxon>Agaricomycetidae</taxon>
        <taxon>Agaricales</taxon>
        <taxon>Pluteineae</taxon>
        <taxon>Amanitaceae</taxon>
        <taxon>Amanita</taxon>
    </lineage>
</organism>
<name>A0A0C2WRX6_AMAMK</name>
<evidence type="ECO:0000313" key="4">
    <source>
        <dbReference type="Proteomes" id="UP000054549"/>
    </source>
</evidence>
<gene>
    <name evidence="3" type="ORF">M378DRAFT_169797</name>
</gene>
<feature type="region of interest" description="Disordered" evidence="1">
    <location>
        <begin position="370"/>
        <end position="446"/>
    </location>
</feature>
<feature type="compositionally biased region" description="Basic and acidic residues" evidence="1">
    <location>
        <begin position="739"/>
        <end position="754"/>
    </location>
</feature>
<feature type="region of interest" description="Disordered" evidence="1">
    <location>
        <begin position="815"/>
        <end position="891"/>
    </location>
</feature>
<dbReference type="OrthoDB" id="43122at2759"/>
<accession>A0A0C2WRX6</accession>
<dbReference type="Gene3D" id="2.30.29.30">
    <property type="entry name" value="Pleckstrin-homology domain (PH domain)/Phosphotyrosine-binding domain (PTB)"/>
    <property type="match status" value="1"/>
</dbReference>
<feature type="domain" description="PH" evidence="2">
    <location>
        <begin position="999"/>
        <end position="1105"/>
    </location>
</feature>
<dbReference type="InterPro" id="IPR001849">
    <property type="entry name" value="PH_domain"/>
</dbReference>
<reference evidence="3 4" key="1">
    <citation type="submission" date="2014-04" db="EMBL/GenBank/DDBJ databases">
        <title>Evolutionary Origins and Diversification of the Mycorrhizal Mutualists.</title>
        <authorList>
            <consortium name="DOE Joint Genome Institute"/>
            <consortium name="Mycorrhizal Genomics Consortium"/>
            <person name="Kohler A."/>
            <person name="Kuo A."/>
            <person name="Nagy L.G."/>
            <person name="Floudas D."/>
            <person name="Copeland A."/>
            <person name="Barry K.W."/>
            <person name="Cichocki N."/>
            <person name="Veneault-Fourrey C."/>
            <person name="LaButti K."/>
            <person name="Lindquist E.A."/>
            <person name="Lipzen A."/>
            <person name="Lundell T."/>
            <person name="Morin E."/>
            <person name="Murat C."/>
            <person name="Riley R."/>
            <person name="Ohm R."/>
            <person name="Sun H."/>
            <person name="Tunlid A."/>
            <person name="Henrissat B."/>
            <person name="Grigoriev I.V."/>
            <person name="Hibbett D.S."/>
            <person name="Martin F."/>
        </authorList>
    </citation>
    <scope>NUCLEOTIDE SEQUENCE [LARGE SCALE GENOMIC DNA]</scope>
    <source>
        <strain evidence="3 4">Koide BX008</strain>
    </source>
</reference>